<keyword evidence="4" id="KW-1185">Reference proteome</keyword>
<dbReference type="InterPro" id="IPR011010">
    <property type="entry name" value="DNA_brk_join_enz"/>
</dbReference>
<organism evidence="3 4">
    <name type="scientific">Streptomyces triticirhizae</name>
    <dbReference type="NCBI Taxonomy" id="2483353"/>
    <lineage>
        <taxon>Bacteria</taxon>
        <taxon>Bacillati</taxon>
        <taxon>Actinomycetota</taxon>
        <taxon>Actinomycetes</taxon>
        <taxon>Kitasatosporales</taxon>
        <taxon>Streptomycetaceae</taxon>
        <taxon>Streptomyces</taxon>
    </lineage>
</organism>
<evidence type="ECO:0000256" key="2">
    <source>
        <dbReference type="SAM" id="MobiDB-lite"/>
    </source>
</evidence>
<evidence type="ECO:0000313" key="4">
    <source>
        <dbReference type="Proteomes" id="UP000278673"/>
    </source>
</evidence>
<accession>A0A3M2M6G9</accession>
<dbReference type="GO" id="GO:0015074">
    <property type="term" value="P:DNA integration"/>
    <property type="evidence" value="ECO:0007669"/>
    <property type="project" value="InterPro"/>
</dbReference>
<gene>
    <name evidence="3" type="ORF">EBN88_05480</name>
</gene>
<protein>
    <submittedName>
        <fullName evidence="3">Site-specific integrase</fullName>
    </submittedName>
</protein>
<reference evidence="3 4" key="1">
    <citation type="submission" date="2018-10" db="EMBL/GenBank/DDBJ databases">
        <title>Isolation, diversity and antifungal activity of actinobacteria from wheat.</title>
        <authorList>
            <person name="Han C."/>
        </authorList>
    </citation>
    <scope>NUCLEOTIDE SEQUENCE [LARGE SCALE GENOMIC DNA]</scope>
    <source>
        <strain evidence="3 4">NEAU-YY642</strain>
    </source>
</reference>
<dbReference type="AlphaFoldDB" id="A0A3M2M6G9"/>
<evidence type="ECO:0000256" key="1">
    <source>
        <dbReference type="ARBA" id="ARBA00023172"/>
    </source>
</evidence>
<sequence length="317" mass="33948">MELREIVDRITPTLSSSRAEQVRWVAGELERAVTYDVLPDGCCQGLGSLFSELSLAWYFRAADADDLRATGRRYTCQPSEHSAAVRRSIVALIASAAGLHPRLPQVPQAPLRDPLTPQQRDAVWRFVSSGVTPTGAKPSSRNVMIRLRAAVGVVMDTGARSGELAAIQLPDLAADLSHVTITRRPQRGARVYTETLPLSQATQGALGQWLDLRDRLVAGLGGSTPTALWVSVCGGGRSHSGTTTARTRPGLPILPDVLRVQYASTIAALNGKHAGDPAWVMLPRRMEVLRRASTPNKHNPAGQAASWSSESNAATAA</sequence>
<proteinExistence type="predicted"/>
<dbReference type="GO" id="GO:0006310">
    <property type="term" value="P:DNA recombination"/>
    <property type="evidence" value="ECO:0007669"/>
    <property type="project" value="UniProtKB-KW"/>
</dbReference>
<feature type="compositionally biased region" description="Polar residues" evidence="2">
    <location>
        <begin position="305"/>
        <end position="317"/>
    </location>
</feature>
<keyword evidence="1" id="KW-0233">DNA recombination</keyword>
<evidence type="ECO:0000313" key="3">
    <source>
        <dbReference type="EMBL" id="RMI44453.1"/>
    </source>
</evidence>
<comment type="caution">
    <text evidence="3">The sequence shown here is derived from an EMBL/GenBank/DDBJ whole genome shotgun (WGS) entry which is preliminary data.</text>
</comment>
<dbReference type="Proteomes" id="UP000278673">
    <property type="component" value="Unassembled WGS sequence"/>
</dbReference>
<dbReference type="Gene3D" id="1.10.443.10">
    <property type="entry name" value="Intergrase catalytic core"/>
    <property type="match status" value="1"/>
</dbReference>
<name>A0A3M2M6G9_9ACTN</name>
<dbReference type="GO" id="GO:0003677">
    <property type="term" value="F:DNA binding"/>
    <property type="evidence" value="ECO:0007669"/>
    <property type="project" value="InterPro"/>
</dbReference>
<dbReference type="SUPFAM" id="SSF56349">
    <property type="entry name" value="DNA breaking-rejoining enzymes"/>
    <property type="match status" value="1"/>
</dbReference>
<dbReference type="EMBL" id="RFFJ01000016">
    <property type="protein sequence ID" value="RMI44453.1"/>
    <property type="molecule type" value="Genomic_DNA"/>
</dbReference>
<dbReference type="InterPro" id="IPR013762">
    <property type="entry name" value="Integrase-like_cat_sf"/>
</dbReference>
<feature type="region of interest" description="Disordered" evidence="2">
    <location>
        <begin position="293"/>
        <end position="317"/>
    </location>
</feature>